<protein>
    <submittedName>
        <fullName evidence="1">Uncharacterized protein</fullName>
    </submittedName>
</protein>
<proteinExistence type="predicted"/>
<keyword evidence="2" id="KW-1185">Reference proteome</keyword>
<dbReference type="AlphaFoldDB" id="A0A1W0X9C8"/>
<reference evidence="2" key="1">
    <citation type="submission" date="2017-01" db="EMBL/GenBank/DDBJ databases">
        <title>Comparative genomics of anhydrobiosis in the tardigrade Hypsibius dujardini.</title>
        <authorList>
            <person name="Yoshida Y."/>
            <person name="Koutsovoulos G."/>
            <person name="Laetsch D."/>
            <person name="Stevens L."/>
            <person name="Kumar S."/>
            <person name="Horikawa D."/>
            <person name="Ishino K."/>
            <person name="Komine S."/>
            <person name="Tomita M."/>
            <person name="Blaxter M."/>
            <person name="Arakawa K."/>
        </authorList>
    </citation>
    <scope>NUCLEOTIDE SEQUENCE [LARGE SCALE GENOMIC DNA]</scope>
    <source>
        <strain evidence="2">Z151</strain>
    </source>
</reference>
<organism evidence="1 2">
    <name type="scientific">Hypsibius exemplaris</name>
    <name type="common">Freshwater tardigrade</name>
    <dbReference type="NCBI Taxonomy" id="2072580"/>
    <lineage>
        <taxon>Eukaryota</taxon>
        <taxon>Metazoa</taxon>
        <taxon>Ecdysozoa</taxon>
        <taxon>Tardigrada</taxon>
        <taxon>Eutardigrada</taxon>
        <taxon>Parachela</taxon>
        <taxon>Hypsibioidea</taxon>
        <taxon>Hypsibiidae</taxon>
        <taxon>Hypsibius</taxon>
    </lineage>
</organism>
<gene>
    <name evidence="1" type="ORF">BV898_02088</name>
</gene>
<evidence type="ECO:0000313" key="1">
    <source>
        <dbReference type="EMBL" id="OQV24137.1"/>
    </source>
</evidence>
<dbReference type="Proteomes" id="UP000192578">
    <property type="component" value="Unassembled WGS sequence"/>
</dbReference>
<accession>A0A1W0X9C8</accession>
<evidence type="ECO:0000313" key="2">
    <source>
        <dbReference type="Proteomes" id="UP000192578"/>
    </source>
</evidence>
<sequence>MKVPKTAGIVVLTEPQAVQPTAVNNRFSVRQKRVSTMLLASFASSIACQLPQYAFLLAGLAPRYTFGTLPLILDLPTFHGNSSE</sequence>
<name>A0A1W0X9C8_HYPEX</name>
<comment type="caution">
    <text evidence="1">The sequence shown here is derived from an EMBL/GenBank/DDBJ whole genome shotgun (WGS) entry which is preliminary data.</text>
</comment>
<dbReference type="EMBL" id="MTYJ01000008">
    <property type="protein sequence ID" value="OQV24137.1"/>
    <property type="molecule type" value="Genomic_DNA"/>
</dbReference>